<sequence>MATPTSSPQSHSSTLLWFPFTLLSGIFGALASVFSKIALVDRATAAGIVAATSGIWNDLGLGCGGDGANGLCRGVAGIRIAVRTVANWLASFMAGFVGIDDLGSAEESMVLISRGVSIALVVTSNVLMWWAFSRALARAPTTAHATVANTAANLVATAVLSRVVFGEPLAALWFVGVGFILSGTAVMISSEQEPKQKSEAAKSSHTSTAG</sequence>
<dbReference type="PANTHER" id="PTHR31965">
    <property type="entry name" value="TRANSMEMBRANE PROTEIN 42"/>
    <property type="match status" value="1"/>
</dbReference>
<dbReference type="PANTHER" id="PTHR31965:SF1">
    <property type="entry name" value="TRANSMEMBRANE PROTEIN 42"/>
    <property type="match status" value="1"/>
</dbReference>
<keyword evidence="2" id="KW-1185">Reference proteome</keyword>
<reference evidence="1 2" key="1">
    <citation type="journal article" date="2015" name="Genome Biol. Evol.">
        <title>Phylogenomic analyses indicate that early fungi evolved digesting cell walls of algal ancestors of land plants.</title>
        <authorList>
            <person name="Chang Y."/>
            <person name="Wang S."/>
            <person name="Sekimoto S."/>
            <person name="Aerts A.L."/>
            <person name="Choi C."/>
            <person name="Clum A."/>
            <person name="LaButti K.M."/>
            <person name="Lindquist E.A."/>
            <person name="Yee Ngan C."/>
            <person name="Ohm R.A."/>
            <person name="Salamov A.A."/>
            <person name="Grigoriev I.V."/>
            <person name="Spatafora J.W."/>
            <person name="Berbee M.L."/>
        </authorList>
    </citation>
    <scope>NUCLEOTIDE SEQUENCE [LARGE SCALE GENOMIC DNA]</scope>
    <source>
        <strain evidence="1 2">JEL478</strain>
    </source>
</reference>
<dbReference type="InterPro" id="IPR037185">
    <property type="entry name" value="EmrE-like"/>
</dbReference>
<evidence type="ECO:0000313" key="1">
    <source>
        <dbReference type="EMBL" id="KXS21017.1"/>
    </source>
</evidence>
<dbReference type="Proteomes" id="UP000070544">
    <property type="component" value="Unassembled WGS sequence"/>
</dbReference>
<name>A0A139AWC7_GONPJ</name>
<dbReference type="OrthoDB" id="5854584at2759"/>
<dbReference type="SUPFAM" id="SSF103481">
    <property type="entry name" value="Multidrug resistance efflux transporter EmrE"/>
    <property type="match status" value="1"/>
</dbReference>
<dbReference type="OMA" id="TSANFMM"/>
<gene>
    <name evidence="1" type="ORF">M427DRAFT_66353</name>
</gene>
<protein>
    <submittedName>
        <fullName evidence="1">Uncharacterized protein</fullName>
    </submittedName>
</protein>
<accession>A0A139AWC7</accession>
<evidence type="ECO:0000313" key="2">
    <source>
        <dbReference type="Proteomes" id="UP000070544"/>
    </source>
</evidence>
<proteinExistence type="predicted"/>
<organism evidence="1 2">
    <name type="scientific">Gonapodya prolifera (strain JEL478)</name>
    <name type="common">Monoblepharis prolifera</name>
    <dbReference type="NCBI Taxonomy" id="1344416"/>
    <lineage>
        <taxon>Eukaryota</taxon>
        <taxon>Fungi</taxon>
        <taxon>Fungi incertae sedis</taxon>
        <taxon>Chytridiomycota</taxon>
        <taxon>Chytridiomycota incertae sedis</taxon>
        <taxon>Monoblepharidomycetes</taxon>
        <taxon>Monoblepharidales</taxon>
        <taxon>Gonapodyaceae</taxon>
        <taxon>Gonapodya</taxon>
    </lineage>
</organism>
<dbReference type="InterPro" id="IPR039632">
    <property type="entry name" value="TMEM42"/>
</dbReference>
<dbReference type="EMBL" id="KQ965734">
    <property type="protein sequence ID" value="KXS21017.1"/>
    <property type="molecule type" value="Genomic_DNA"/>
</dbReference>
<dbReference type="AlphaFoldDB" id="A0A139AWC7"/>